<dbReference type="Gene3D" id="1.20.120.910">
    <property type="entry name" value="DksA, coiled-coil domain"/>
    <property type="match status" value="1"/>
</dbReference>
<dbReference type="PANTHER" id="PTHR33823:SF2">
    <property type="entry name" value="RNA POLYMERASE-BINDING TRANSCRIPTION FACTOR DKSA"/>
    <property type="match status" value="1"/>
</dbReference>
<gene>
    <name evidence="5 10" type="primary">dksA</name>
    <name evidence="10" type="ORF">ACFOPI_12230</name>
</gene>
<keyword evidence="2 5" id="KW-0479">Metal-binding</keyword>
<evidence type="ECO:0000256" key="3">
    <source>
        <dbReference type="ARBA" id="ARBA00022771"/>
    </source>
</evidence>
<dbReference type="InterPro" id="IPR020458">
    <property type="entry name" value="Znf_DskA_TraR_CS"/>
</dbReference>
<keyword evidence="4 5" id="KW-0862">Zinc</keyword>
<evidence type="ECO:0000259" key="9">
    <source>
        <dbReference type="Pfam" id="PF21157"/>
    </source>
</evidence>
<dbReference type="NCBIfam" id="TIGR02420">
    <property type="entry name" value="dksA"/>
    <property type="match status" value="1"/>
</dbReference>
<keyword evidence="1 5" id="KW-0963">Cytoplasm</keyword>
<dbReference type="InterPro" id="IPR037187">
    <property type="entry name" value="DnaK_N"/>
</dbReference>
<dbReference type="PROSITE" id="PS51128">
    <property type="entry name" value="ZF_DKSA_2"/>
    <property type="match status" value="1"/>
</dbReference>
<feature type="domain" description="Zinc finger DksA/TraR C4-type" evidence="8">
    <location>
        <begin position="383"/>
        <end position="417"/>
    </location>
</feature>
<evidence type="ECO:0000256" key="6">
    <source>
        <dbReference type="PROSITE-ProRule" id="PRU00510"/>
    </source>
</evidence>
<feature type="domain" description="DnaK suppressor protein DksA N-terminal" evidence="9">
    <location>
        <begin position="310"/>
        <end position="380"/>
    </location>
</feature>
<dbReference type="RefSeq" id="WP_382174201.1">
    <property type="nucleotide sequence ID" value="NZ_JBHRXX010000005.1"/>
</dbReference>
<reference evidence="11" key="1">
    <citation type="journal article" date="2019" name="Int. J. Syst. Evol. Microbiol.">
        <title>The Global Catalogue of Microorganisms (GCM) 10K type strain sequencing project: providing services to taxonomists for standard genome sequencing and annotation.</title>
        <authorList>
            <consortium name="The Broad Institute Genomics Platform"/>
            <consortium name="The Broad Institute Genome Sequencing Center for Infectious Disease"/>
            <person name="Wu L."/>
            <person name="Ma J."/>
        </authorList>
    </citation>
    <scope>NUCLEOTIDE SEQUENCE [LARGE SCALE GENOMIC DNA]</scope>
    <source>
        <strain evidence="11">KCTC 42501</strain>
    </source>
</reference>
<dbReference type="Pfam" id="PF21157">
    <property type="entry name" value="DksA_N"/>
    <property type="match status" value="1"/>
</dbReference>
<evidence type="ECO:0000313" key="10">
    <source>
        <dbReference type="EMBL" id="MFC3684364.1"/>
    </source>
</evidence>
<feature type="region of interest" description="Disordered" evidence="7">
    <location>
        <begin position="10"/>
        <end position="160"/>
    </location>
</feature>
<comment type="subcellular location">
    <subcellularLocation>
        <location evidence="5">Cytoplasm</location>
    </subcellularLocation>
</comment>
<feature type="compositionally biased region" description="Polar residues" evidence="7">
    <location>
        <begin position="17"/>
        <end position="30"/>
    </location>
</feature>
<dbReference type="InterPro" id="IPR012784">
    <property type="entry name" value="DksA_RNA_pol-bd"/>
</dbReference>
<accession>A0ABV7W4T1</accession>
<evidence type="ECO:0000259" key="8">
    <source>
        <dbReference type="Pfam" id="PF01258"/>
    </source>
</evidence>
<evidence type="ECO:0000256" key="2">
    <source>
        <dbReference type="ARBA" id="ARBA00022723"/>
    </source>
</evidence>
<dbReference type="EMBL" id="JBHRXX010000005">
    <property type="protein sequence ID" value="MFC3684364.1"/>
    <property type="molecule type" value="Genomic_DNA"/>
</dbReference>
<proteinExistence type="inferred from homology"/>
<comment type="caution">
    <text evidence="10">The sequence shown here is derived from an EMBL/GenBank/DDBJ whole genome shotgun (WGS) entry which is preliminary data.</text>
</comment>
<feature type="compositionally biased region" description="Low complexity" evidence="7">
    <location>
        <begin position="110"/>
        <end position="160"/>
    </location>
</feature>
<protein>
    <recommendedName>
        <fullName evidence="5">RNA polymerase-binding transcription factor DksA</fullName>
    </recommendedName>
</protein>
<organism evidence="10 11">
    <name type="scientific">Hydrogenophaga luteola</name>
    <dbReference type="NCBI Taxonomy" id="1591122"/>
    <lineage>
        <taxon>Bacteria</taxon>
        <taxon>Pseudomonadati</taxon>
        <taxon>Pseudomonadota</taxon>
        <taxon>Betaproteobacteria</taxon>
        <taxon>Burkholderiales</taxon>
        <taxon>Comamonadaceae</taxon>
        <taxon>Hydrogenophaga</taxon>
    </lineage>
</organism>
<evidence type="ECO:0000313" key="11">
    <source>
        <dbReference type="Proteomes" id="UP001595729"/>
    </source>
</evidence>
<comment type="caution">
    <text evidence="5">Lacks conserved residue(s) required for the propagation of feature annotation.</text>
</comment>
<dbReference type="SUPFAM" id="SSF57716">
    <property type="entry name" value="Glucocorticoid receptor-like (DNA-binding domain)"/>
    <property type="match status" value="1"/>
</dbReference>
<keyword evidence="11" id="KW-1185">Reference proteome</keyword>
<dbReference type="SUPFAM" id="SSF109635">
    <property type="entry name" value="DnaK suppressor protein DksA, alpha-hairpin domain"/>
    <property type="match status" value="1"/>
</dbReference>
<name>A0ABV7W4T1_9BURK</name>
<dbReference type="Pfam" id="PF01258">
    <property type="entry name" value="zf-dskA_traR"/>
    <property type="match status" value="1"/>
</dbReference>
<sequence>MLLVSLLQSLGFPSDPASVSSRAASLQSPPKSAARRPPESSAHQQKQAGATDVRKRGITTNQPVSAEQSDAVRGSTPSSAPPRHQAASGTERRSFVKAPAPPTAKNRQPAASAGKGRSASAVAPASKAAAKTAAKPASAKTVVGKPAAKAATKTTSPAVKKAAVPKAQAAAKPVVAPKAAAKSASKPAPVKVATPSVKAVTKQKAPAAPPPVAAPAPIIIEPTPRPLGKRAAKKVMMEQMTQAAVVPTHAPNAAKATFSLSNERVMTAPAPTAIQKDPKRANNWKSLPVEQLTDQDVQSMPDSEYMNDVQLAFFRRKLSQLKEDMLANAGETTEHLREDTVVVPDPADRATIEEEHALELRTRDRERKLLKKIEQAIARIDSGDYGYCEETGEPIGVGRLMARPTASLSLEAQQRRELKQKMFGD</sequence>
<keyword evidence="3 5" id="KW-0863">Zinc-finger</keyword>
<comment type="function">
    <text evidence="5">Transcription factor that acts by binding directly to the RNA polymerase (RNAP). Required for negative regulation of rRNA expression and positive regulation of several amino acid biosynthesis promoters.</text>
</comment>
<dbReference type="Proteomes" id="UP001595729">
    <property type="component" value="Unassembled WGS sequence"/>
</dbReference>
<evidence type="ECO:0000256" key="1">
    <source>
        <dbReference type="ARBA" id="ARBA00022490"/>
    </source>
</evidence>
<dbReference type="InterPro" id="IPR000962">
    <property type="entry name" value="Znf_DskA_TraR"/>
</dbReference>
<evidence type="ECO:0000256" key="7">
    <source>
        <dbReference type="SAM" id="MobiDB-lite"/>
    </source>
</evidence>
<dbReference type="HAMAP" id="MF_00926">
    <property type="entry name" value="DksA"/>
    <property type="match status" value="1"/>
</dbReference>
<dbReference type="InterPro" id="IPR048489">
    <property type="entry name" value="DksA_N"/>
</dbReference>
<evidence type="ECO:0000256" key="4">
    <source>
        <dbReference type="ARBA" id="ARBA00022833"/>
    </source>
</evidence>
<dbReference type="PROSITE" id="PS01102">
    <property type="entry name" value="ZF_DKSA_1"/>
    <property type="match status" value="1"/>
</dbReference>
<dbReference type="PANTHER" id="PTHR33823">
    <property type="entry name" value="RNA POLYMERASE-BINDING TRANSCRIPTION FACTOR DKSA-RELATED"/>
    <property type="match status" value="1"/>
</dbReference>
<feature type="compositionally biased region" description="Polar residues" evidence="7">
    <location>
        <begin position="58"/>
        <end position="68"/>
    </location>
</feature>
<evidence type="ECO:0000256" key="5">
    <source>
        <dbReference type="HAMAP-Rule" id="MF_00926"/>
    </source>
</evidence>
<comment type="similarity">
    <text evidence="5">Belongs to the DksA family.</text>
</comment>
<comment type="subunit">
    <text evidence="5">Interacts directly with the RNA polymerase.</text>
</comment>
<feature type="zinc finger region" description="dksA C4-type" evidence="6">
    <location>
        <begin position="388"/>
        <end position="412"/>
    </location>
</feature>